<dbReference type="PANTHER" id="PTHR11533:SF274">
    <property type="entry name" value="AMINOPEPTIDASE"/>
    <property type="match status" value="1"/>
</dbReference>
<dbReference type="GO" id="GO:0016020">
    <property type="term" value="C:membrane"/>
    <property type="evidence" value="ECO:0007669"/>
    <property type="project" value="TreeGrafter"/>
</dbReference>
<dbReference type="InterPro" id="IPR014782">
    <property type="entry name" value="Peptidase_M1_dom"/>
</dbReference>
<dbReference type="GO" id="GO:0005615">
    <property type="term" value="C:extracellular space"/>
    <property type="evidence" value="ECO:0007669"/>
    <property type="project" value="TreeGrafter"/>
</dbReference>
<dbReference type="InterPro" id="IPR027268">
    <property type="entry name" value="Peptidase_M4/M1_CTD_sf"/>
</dbReference>
<feature type="domain" description="Peptidase M1 membrane alanine aminopeptidase" evidence="1">
    <location>
        <begin position="104"/>
        <end position="148"/>
    </location>
</feature>
<sequence length="274" mass="30886">MHAGIKVCVYFPVGKSDNGKFALNISVKELDIYTRYLTLYPLPKLDIVAVPELSGEAMESYGMITVVKMSYFMMEYTLRPNSSCIQFSDLGISIDLKFPAGGLSMDTLESHSSEVEEHHAHSIEEIFDAISYKKGSTVIRMLQGYLGAVTCSSVNRNGFESLLKLYIEADIVQEKEPPLLSPNIVREFLNFMLSDEVFACAYQIMVSIRLIFLANLTVASSQYPFKVQNQDIIFMLSGISSESREVAWRWLKCDSIPPFHYRHSHSGKQFSLVG</sequence>
<dbReference type="GO" id="GO:0043171">
    <property type="term" value="P:peptide catabolic process"/>
    <property type="evidence" value="ECO:0007669"/>
    <property type="project" value="TreeGrafter"/>
</dbReference>
<proteinExistence type="predicted"/>
<evidence type="ECO:0000259" key="1">
    <source>
        <dbReference type="Pfam" id="PF01433"/>
    </source>
</evidence>
<dbReference type="GO" id="GO:0005737">
    <property type="term" value="C:cytoplasm"/>
    <property type="evidence" value="ECO:0007669"/>
    <property type="project" value="TreeGrafter"/>
</dbReference>
<reference evidence="2" key="2">
    <citation type="submission" date="2021-01" db="UniProtKB">
        <authorList>
            <consortium name="EnsemblPlants"/>
        </authorList>
    </citation>
    <scope>IDENTIFICATION</scope>
</reference>
<dbReference type="Proteomes" id="UP000594261">
    <property type="component" value="Chromosome 5"/>
</dbReference>
<dbReference type="Gene3D" id="1.10.390.10">
    <property type="entry name" value="Neutral Protease Domain 2"/>
    <property type="match status" value="2"/>
</dbReference>
<dbReference type="GO" id="GO:0042277">
    <property type="term" value="F:peptide binding"/>
    <property type="evidence" value="ECO:0007669"/>
    <property type="project" value="TreeGrafter"/>
</dbReference>
<dbReference type="GO" id="GO:0006508">
    <property type="term" value="P:proteolysis"/>
    <property type="evidence" value="ECO:0007669"/>
    <property type="project" value="TreeGrafter"/>
</dbReference>
<organism evidence="2 3">
    <name type="scientific">Quercus lobata</name>
    <name type="common">Valley oak</name>
    <dbReference type="NCBI Taxonomy" id="97700"/>
    <lineage>
        <taxon>Eukaryota</taxon>
        <taxon>Viridiplantae</taxon>
        <taxon>Streptophyta</taxon>
        <taxon>Embryophyta</taxon>
        <taxon>Tracheophyta</taxon>
        <taxon>Spermatophyta</taxon>
        <taxon>Magnoliopsida</taxon>
        <taxon>eudicotyledons</taxon>
        <taxon>Gunneridae</taxon>
        <taxon>Pentapetalae</taxon>
        <taxon>rosids</taxon>
        <taxon>fabids</taxon>
        <taxon>Fagales</taxon>
        <taxon>Fagaceae</taxon>
        <taxon>Quercus</taxon>
    </lineage>
</organism>
<dbReference type="PANTHER" id="PTHR11533">
    <property type="entry name" value="PROTEASE M1 ZINC METALLOPROTEASE"/>
    <property type="match status" value="1"/>
</dbReference>
<protein>
    <recommendedName>
        <fullName evidence="1">Peptidase M1 membrane alanine aminopeptidase domain-containing protein</fullName>
    </recommendedName>
</protein>
<dbReference type="GO" id="GO:0008270">
    <property type="term" value="F:zinc ion binding"/>
    <property type="evidence" value="ECO:0007669"/>
    <property type="project" value="InterPro"/>
</dbReference>
<dbReference type="InterPro" id="IPR050344">
    <property type="entry name" value="Peptidase_M1_aminopeptidases"/>
</dbReference>
<dbReference type="GO" id="GO:0070006">
    <property type="term" value="F:metalloaminopeptidase activity"/>
    <property type="evidence" value="ECO:0007669"/>
    <property type="project" value="TreeGrafter"/>
</dbReference>
<evidence type="ECO:0000313" key="3">
    <source>
        <dbReference type="Proteomes" id="UP000594261"/>
    </source>
</evidence>
<dbReference type="Pfam" id="PF01433">
    <property type="entry name" value="Peptidase_M1"/>
    <property type="match status" value="2"/>
</dbReference>
<dbReference type="EnsemblPlants" id="QL05p009356:mrna">
    <property type="protein sequence ID" value="QL05p009356:mrna"/>
    <property type="gene ID" value="QL05p009356"/>
</dbReference>
<keyword evidence="3" id="KW-1185">Reference proteome</keyword>
<feature type="domain" description="Peptidase M1 membrane alanine aminopeptidase" evidence="1">
    <location>
        <begin position="21"/>
        <end position="69"/>
    </location>
</feature>
<name>A0A7N2LKQ3_QUELO</name>
<dbReference type="InParanoid" id="A0A7N2LKQ3"/>
<dbReference type="EMBL" id="LRBV02000005">
    <property type="status" value="NOT_ANNOTATED_CDS"/>
    <property type="molecule type" value="Genomic_DNA"/>
</dbReference>
<reference evidence="2 3" key="1">
    <citation type="journal article" date="2016" name="G3 (Bethesda)">
        <title>First Draft Assembly and Annotation of the Genome of a California Endemic Oak Quercus lobata Nee (Fagaceae).</title>
        <authorList>
            <person name="Sork V.L."/>
            <person name="Fitz-Gibbon S.T."/>
            <person name="Puiu D."/>
            <person name="Crepeau M."/>
            <person name="Gugger P.F."/>
            <person name="Sherman R."/>
            <person name="Stevens K."/>
            <person name="Langley C.H."/>
            <person name="Pellegrini M."/>
            <person name="Salzberg S.L."/>
        </authorList>
    </citation>
    <scope>NUCLEOTIDE SEQUENCE [LARGE SCALE GENOMIC DNA]</scope>
    <source>
        <strain evidence="2 3">cv. SW786</strain>
    </source>
</reference>
<dbReference type="AlphaFoldDB" id="A0A7N2LKQ3"/>
<accession>A0A7N2LKQ3</accession>
<evidence type="ECO:0000313" key="2">
    <source>
        <dbReference type="EnsemblPlants" id="QL05p009356:mrna"/>
    </source>
</evidence>
<dbReference type="Gramene" id="QL05p009356:mrna">
    <property type="protein sequence ID" value="QL05p009356:mrna"/>
    <property type="gene ID" value="QL05p009356"/>
</dbReference>
<dbReference type="SUPFAM" id="SSF55486">
    <property type="entry name" value="Metalloproteases ('zincins'), catalytic domain"/>
    <property type="match status" value="1"/>
</dbReference>